<feature type="non-terminal residue" evidence="4">
    <location>
        <position position="235"/>
    </location>
</feature>
<dbReference type="SUPFAM" id="SSF53067">
    <property type="entry name" value="Actin-like ATPase domain"/>
    <property type="match status" value="1"/>
</dbReference>
<dbReference type="AlphaFoldDB" id="X1HN38"/>
<dbReference type="InterPro" id="IPR050406">
    <property type="entry name" value="FGGY_Carb_Kinase"/>
</dbReference>
<dbReference type="GO" id="GO:0016301">
    <property type="term" value="F:kinase activity"/>
    <property type="evidence" value="ECO:0007669"/>
    <property type="project" value="UniProtKB-KW"/>
</dbReference>
<dbReference type="InterPro" id="IPR043129">
    <property type="entry name" value="ATPase_NBD"/>
</dbReference>
<feature type="domain" description="Carbohydrate kinase FGGY N-terminal" evidence="3">
    <location>
        <begin position="5"/>
        <end position="235"/>
    </location>
</feature>
<organism evidence="4">
    <name type="scientific">marine sediment metagenome</name>
    <dbReference type="NCBI Taxonomy" id="412755"/>
    <lineage>
        <taxon>unclassified sequences</taxon>
        <taxon>metagenomes</taxon>
        <taxon>ecological metagenomes</taxon>
    </lineage>
</organism>
<evidence type="ECO:0000256" key="1">
    <source>
        <dbReference type="ARBA" id="ARBA00022679"/>
    </source>
</evidence>
<gene>
    <name evidence="4" type="ORF">S03H2_53119</name>
</gene>
<protein>
    <recommendedName>
        <fullName evidence="3">Carbohydrate kinase FGGY N-terminal domain-containing protein</fullName>
    </recommendedName>
</protein>
<evidence type="ECO:0000259" key="3">
    <source>
        <dbReference type="Pfam" id="PF00370"/>
    </source>
</evidence>
<dbReference type="GO" id="GO:0005975">
    <property type="term" value="P:carbohydrate metabolic process"/>
    <property type="evidence" value="ECO:0007669"/>
    <property type="project" value="InterPro"/>
</dbReference>
<keyword evidence="1" id="KW-0808">Transferase</keyword>
<reference evidence="4" key="1">
    <citation type="journal article" date="2014" name="Front. Microbiol.">
        <title>High frequency of phylogenetically diverse reductive dehalogenase-homologous genes in deep subseafloor sedimentary metagenomes.</title>
        <authorList>
            <person name="Kawai M."/>
            <person name="Futagami T."/>
            <person name="Toyoda A."/>
            <person name="Takaki Y."/>
            <person name="Nishi S."/>
            <person name="Hori S."/>
            <person name="Arai W."/>
            <person name="Tsubouchi T."/>
            <person name="Morono Y."/>
            <person name="Uchiyama I."/>
            <person name="Ito T."/>
            <person name="Fujiyama A."/>
            <person name="Inagaki F."/>
            <person name="Takami H."/>
        </authorList>
    </citation>
    <scope>NUCLEOTIDE SEQUENCE</scope>
    <source>
        <strain evidence="4">Expedition CK06-06</strain>
    </source>
</reference>
<proteinExistence type="predicted"/>
<dbReference type="InterPro" id="IPR018484">
    <property type="entry name" value="FGGY_N"/>
</dbReference>
<name>X1HN38_9ZZZZ</name>
<evidence type="ECO:0000313" key="4">
    <source>
        <dbReference type="EMBL" id="GAH71526.1"/>
    </source>
</evidence>
<comment type="caution">
    <text evidence="4">The sequence shown here is derived from an EMBL/GenBank/DDBJ whole genome shotgun (WGS) entry which is preliminary data.</text>
</comment>
<sequence length="235" mass="26007">MPVKYYIGFDCGTLGTKVGIFTNSGETVAQAYREHKMHYPKPGWVEMEADQFYHAVTEGIRECLSKGKVDPDKVAGISCSGIICGQVPVDKDWKPVGSYICYLDGRAAKEAKQLQQIPDAPWVEESGNAAPGAYMPPVVLKWVQNNWPDVAKKTEKVVASGPYVIGKLGGFKAKDAYIDWGHLSGWVIGFDAKKHNWSERQIQILGLPFEILPRVVKPWQIVGELSTKEAKDLGL</sequence>
<dbReference type="PANTHER" id="PTHR43095">
    <property type="entry name" value="SUGAR KINASE"/>
    <property type="match status" value="1"/>
</dbReference>
<keyword evidence="2" id="KW-0418">Kinase</keyword>
<dbReference type="Pfam" id="PF00370">
    <property type="entry name" value="FGGY_N"/>
    <property type="match status" value="1"/>
</dbReference>
<dbReference type="Gene3D" id="3.30.420.40">
    <property type="match status" value="1"/>
</dbReference>
<dbReference type="EMBL" id="BARU01033798">
    <property type="protein sequence ID" value="GAH71526.1"/>
    <property type="molecule type" value="Genomic_DNA"/>
</dbReference>
<evidence type="ECO:0000256" key="2">
    <source>
        <dbReference type="ARBA" id="ARBA00022777"/>
    </source>
</evidence>
<accession>X1HN38</accession>